<organism evidence="1 2">
    <name type="scientific">Selenomonas ruminis</name>
    <dbReference type="NCBI Taxonomy" id="2593411"/>
    <lineage>
        <taxon>Bacteria</taxon>
        <taxon>Bacillati</taxon>
        <taxon>Bacillota</taxon>
        <taxon>Negativicutes</taxon>
        <taxon>Selenomonadales</taxon>
        <taxon>Selenomonadaceae</taxon>
        <taxon>Selenomonas</taxon>
    </lineage>
</organism>
<accession>A0A5D6VVY0</accession>
<evidence type="ECO:0008006" key="3">
    <source>
        <dbReference type="Google" id="ProtNLM"/>
    </source>
</evidence>
<evidence type="ECO:0000313" key="2">
    <source>
        <dbReference type="Proteomes" id="UP000323646"/>
    </source>
</evidence>
<evidence type="ECO:0000313" key="1">
    <source>
        <dbReference type="EMBL" id="TYZ20201.1"/>
    </source>
</evidence>
<dbReference type="EMBL" id="VTOY01000016">
    <property type="protein sequence ID" value="TYZ20201.1"/>
    <property type="molecule type" value="Genomic_DNA"/>
</dbReference>
<dbReference type="OrthoDB" id="9985752at2"/>
<dbReference type="AlphaFoldDB" id="A0A5D6VVY0"/>
<name>A0A5D6VVY0_9FIRM</name>
<protein>
    <recommendedName>
        <fullName evidence="3">ATP-binding protein</fullName>
    </recommendedName>
</protein>
<dbReference type="RefSeq" id="WP_149172245.1">
    <property type="nucleotide sequence ID" value="NZ_VTOY01000016.1"/>
</dbReference>
<gene>
    <name evidence="1" type="ORF">FZ040_12190</name>
</gene>
<keyword evidence="2" id="KW-1185">Reference proteome</keyword>
<comment type="caution">
    <text evidence="1">The sequence shown here is derived from an EMBL/GenBank/DDBJ whole genome shotgun (WGS) entry which is preliminary data.</text>
</comment>
<reference evidence="1 2" key="1">
    <citation type="submission" date="2019-08" db="EMBL/GenBank/DDBJ databases">
        <title>Selenomonas sp. mPRGC5 and Selenomonas sp. mPRGC8 isolated from ruminal fluid of dairy goat (Capra hircus).</title>
        <authorList>
            <person name="Poothong S."/>
            <person name="Nuengjamnong C."/>
            <person name="Tanasupawat S."/>
        </authorList>
    </citation>
    <scope>NUCLEOTIDE SEQUENCE [LARGE SCALE GENOMIC DNA]</scope>
    <source>
        <strain evidence="2">mPRGC5</strain>
    </source>
</reference>
<proteinExistence type="predicted"/>
<sequence length="180" mass="20441">MQDREIQHYHIQGYDAFFQEALPPIKSTLDKKLGDTEGHFAMAIVEAAQNAAMYARKSPEEMAMDIELVATETDITVKVTADTKDFDVLAYRENLGRMASDKYFGEMEWADYIKGTQKSRGYFTMLMAVECLYVDVTGKSVTLCAARPYHPRDISRKIKDIVPRFMLEQNGVIIDGEGIH</sequence>
<dbReference type="Proteomes" id="UP000323646">
    <property type="component" value="Unassembled WGS sequence"/>
</dbReference>